<dbReference type="Proteomes" id="UP001206925">
    <property type="component" value="Unassembled WGS sequence"/>
</dbReference>
<evidence type="ECO:0000313" key="1">
    <source>
        <dbReference type="EMBL" id="KAI7732902.1"/>
    </source>
</evidence>
<sequence>MLAEVKFWEDLLAKFREKFSLILHARSAYGSTKFIRIMHFLTVATGCLDKKSLQLGPDDHLHLEGFASNVFAKADKQDRAGKADLYDKFSFYECGYYDTSLLKIF</sequence>
<keyword evidence="2" id="KW-1185">Reference proteome</keyword>
<gene>
    <name evidence="1" type="ORF">M8C21_033219</name>
</gene>
<dbReference type="EMBL" id="JAMZMK010010123">
    <property type="protein sequence ID" value="KAI7732902.1"/>
    <property type="molecule type" value="Genomic_DNA"/>
</dbReference>
<dbReference type="AlphaFoldDB" id="A0AAD5C0N8"/>
<comment type="caution">
    <text evidence="1">The sequence shown here is derived from an EMBL/GenBank/DDBJ whole genome shotgun (WGS) entry which is preliminary data.</text>
</comment>
<proteinExistence type="predicted"/>
<reference evidence="1" key="1">
    <citation type="submission" date="2022-06" db="EMBL/GenBank/DDBJ databases">
        <title>Uncovering the hologenomic basis of an extraordinary plant invasion.</title>
        <authorList>
            <person name="Bieker V.C."/>
            <person name="Martin M.D."/>
            <person name="Gilbert T."/>
            <person name="Hodgins K."/>
            <person name="Battlay P."/>
            <person name="Petersen B."/>
            <person name="Wilson J."/>
        </authorList>
    </citation>
    <scope>NUCLEOTIDE SEQUENCE</scope>
    <source>
        <strain evidence="1">AA19_3_7</strain>
        <tissue evidence="1">Leaf</tissue>
    </source>
</reference>
<protein>
    <submittedName>
        <fullName evidence="1">Uncharacterized protein</fullName>
    </submittedName>
</protein>
<name>A0AAD5C0N8_AMBAR</name>
<evidence type="ECO:0000313" key="2">
    <source>
        <dbReference type="Proteomes" id="UP001206925"/>
    </source>
</evidence>
<organism evidence="1 2">
    <name type="scientific">Ambrosia artemisiifolia</name>
    <name type="common">Common ragweed</name>
    <dbReference type="NCBI Taxonomy" id="4212"/>
    <lineage>
        <taxon>Eukaryota</taxon>
        <taxon>Viridiplantae</taxon>
        <taxon>Streptophyta</taxon>
        <taxon>Embryophyta</taxon>
        <taxon>Tracheophyta</taxon>
        <taxon>Spermatophyta</taxon>
        <taxon>Magnoliopsida</taxon>
        <taxon>eudicotyledons</taxon>
        <taxon>Gunneridae</taxon>
        <taxon>Pentapetalae</taxon>
        <taxon>asterids</taxon>
        <taxon>campanulids</taxon>
        <taxon>Asterales</taxon>
        <taxon>Asteraceae</taxon>
        <taxon>Asteroideae</taxon>
        <taxon>Heliantheae alliance</taxon>
        <taxon>Heliantheae</taxon>
        <taxon>Ambrosia</taxon>
    </lineage>
</organism>
<accession>A0AAD5C0N8</accession>